<name>A0ABX7P9J9_9BACT</name>
<organism evidence="1 2">
    <name type="scientific">Pyxidicoccus parkwayensis</name>
    <dbReference type="NCBI Taxonomy" id="2813578"/>
    <lineage>
        <taxon>Bacteria</taxon>
        <taxon>Pseudomonadati</taxon>
        <taxon>Myxococcota</taxon>
        <taxon>Myxococcia</taxon>
        <taxon>Myxococcales</taxon>
        <taxon>Cystobacterineae</taxon>
        <taxon>Myxococcaceae</taxon>
        <taxon>Pyxidicoccus</taxon>
    </lineage>
</organism>
<gene>
    <name evidence="1" type="ORF">JY651_20730</name>
</gene>
<evidence type="ECO:0000313" key="2">
    <source>
        <dbReference type="Proteomes" id="UP000662747"/>
    </source>
</evidence>
<dbReference type="RefSeq" id="WP_206728715.1">
    <property type="nucleotide sequence ID" value="NZ_CP071090.1"/>
</dbReference>
<evidence type="ECO:0000313" key="1">
    <source>
        <dbReference type="EMBL" id="QSQ27188.1"/>
    </source>
</evidence>
<dbReference type="Proteomes" id="UP000662747">
    <property type="component" value="Chromosome"/>
</dbReference>
<protein>
    <recommendedName>
        <fullName evidence="3">HEAT repeat domain-containing protein</fullName>
    </recommendedName>
</protein>
<proteinExistence type="predicted"/>
<dbReference type="EMBL" id="CP071090">
    <property type="protein sequence ID" value="QSQ27188.1"/>
    <property type="molecule type" value="Genomic_DNA"/>
</dbReference>
<accession>A0ABX7P9J9</accession>
<sequence length="124" mass="13708">MPSTREQLRRWVAEHEAPARGFAWEAVLELLGQMEAEAVARAAALEAEDVGVLAGLVARRGRVPMHGLVPVPHCMPPEEVIQYRALKALEAAGRLDCVREVLPQLRREADSPALRDLVRQLQSS</sequence>
<reference evidence="1 2" key="1">
    <citation type="submission" date="2021-02" db="EMBL/GenBank/DDBJ databases">
        <title>De Novo genome assembly of isolated myxobacteria.</title>
        <authorList>
            <person name="Stevens D.C."/>
        </authorList>
    </citation>
    <scope>NUCLEOTIDE SEQUENCE [LARGE SCALE GENOMIC DNA]</scope>
    <source>
        <strain evidence="2">SCPEA02</strain>
    </source>
</reference>
<keyword evidence="2" id="KW-1185">Reference proteome</keyword>
<evidence type="ECO:0008006" key="3">
    <source>
        <dbReference type="Google" id="ProtNLM"/>
    </source>
</evidence>